<feature type="domain" description="Glycosyltransferase subfamily 4-like N-terminal" evidence="3">
    <location>
        <begin position="84"/>
        <end position="185"/>
    </location>
</feature>
<comment type="caution">
    <text evidence="4">The sequence shown here is derived from an EMBL/GenBank/DDBJ whole genome shotgun (WGS) entry which is preliminary data.</text>
</comment>
<dbReference type="Proteomes" id="UP000622860">
    <property type="component" value="Unassembled WGS sequence"/>
</dbReference>
<protein>
    <recommendedName>
        <fullName evidence="6">Glycosyl transferase family 1</fullName>
    </recommendedName>
</protein>
<dbReference type="SUPFAM" id="SSF53756">
    <property type="entry name" value="UDP-Glycosyltransferase/glycogen phosphorylase"/>
    <property type="match status" value="1"/>
</dbReference>
<organism evidence="4 5">
    <name type="scientific">Virgibacillus oceani</name>
    <dbReference type="NCBI Taxonomy" id="1479511"/>
    <lineage>
        <taxon>Bacteria</taxon>
        <taxon>Bacillati</taxon>
        <taxon>Bacillota</taxon>
        <taxon>Bacilli</taxon>
        <taxon>Bacillales</taxon>
        <taxon>Bacillaceae</taxon>
        <taxon>Virgibacillus</taxon>
    </lineage>
</organism>
<dbReference type="Pfam" id="PF00534">
    <property type="entry name" value="Glycos_transf_1"/>
    <property type="match status" value="1"/>
</dbReference>
<evidence type="ECO:0000256" key="1">
    <source>
        <dbReference type="ARBA" id="ARBA00022679"/>
    </source>
</evidence>
<dbReference type="AlphaFoldDB" id="A0A917M2L1"/>
<proteinExistence type="predicted"/>
<dbReference type="GO" id="GO:0016757">
    <property type="term" value="F:glycosyltransferase activity"/>
    <property type="evidence" value="ECO:0007669"/>
    <property type="project" value="InterPro"/>
</dbReference>
<evidence type="ECO:0000259" key="2">
    <source>
        <dbReference type="Pfam" id="PF00534"/>
    </source>
</evidence>
<reference evidence="4" key="1">
    <citation type="journal article" date="2014" name="Int. J. Syst. Evol. Microbiol.">
        <title>Complete genome sequence of Corynebacterium casei LMG S-19264T (=DSM 44701T), isolated from a smear-ripened cheese.</title>
        <authorList>
            <consortium name="US DOE Joint Genome Institute (JGI-PGF)"/>
            <person name="Walter F."/>
            <person name="Albersmeier A."/>
            <person name="Kalinowski J."/>
            <person name="Ruckert C."/>
        </authorList>
    </citation>
    <scope>NUCLEOTIDE SEQUENCE</scope>
    <source>
        <strain evidence="4">CGMCC 1.12754</strain>
    </source>
</reference>
<keyword evidence="5" id="KW-1185">Reference proteome</keyword>
<dbReference type="InterPro" id="IPR001296">
    <property type="entry name" value="Glyco_trans_1"/>
</dbReference>
<feature type="domain" description="Glycosyl transferase family 1" evidence="2">
    <location>
        <begin position="194"/>
        <end position="348"/>
    </location>
</feature>
<dbReference type="EMBL" id="BMFR01000005">
    <property type="protein sequence ID" value="GGG73255.1"/>
    <property type="molecule type" value="Genomic_DNA"/>
</dbReference>
<evidence type="ECO:0000259" key="3">
    <source>
        <dbReference type="Pfam" id="PF13439"/>
    </source>
</evidence>
<evidence type="ECO:0000313" key="5">
    <source>
        <dbReference type="Proteomes" id="UP000622860"/>
    </source>
</evidence>
<evidence type="ECO:0000313" key="4">
    <source>
        <dbReference type="EMBL" id="GGG73255.1"/>
    </source>
</evidence>
<evidence type="ECO:0008006" key="6">
    <source>
        <dbReference type="Google" id="ProtNLM"/>
    </source>
</evidence>
<dbReference type="RefSeq" id="WP_188454970.1">
    <property type="nucleotide sequence ID" value="NZ_BMFR01000005.1"/>
</dbReference>
<sequence>MRILHICSYYIGNKLYMNLIKQLSFKGIMQEVFIPIKNSEHIGKNQLSSDFNTVNYYYKNILKKHDKVFYFNKIYKQMKEIEKSILVNKSIDFIHAHTVFSDGGTAYKIHRKYGIDYIVTVRNTDINTFYRYGIHLRPFMYKVLLNASAIIFISHAYKEQMLSLLPSGMLRQIKEKSYVIPNGIDDYWHENIITKKSDLGSKEVNLLFMGLIDENKNLGTVITACNKLREEGYSVLLNVIGNGPLEDKHKQMCKNLGMDKEVVFHGYLSNKEIISAIMDTSDVFILPSFKETFGLVYIESMSRGLPVIYSQRQGIDGFFEEGEVGYSIDPYNVKMICNTIKKILNNYEQISNNCFIRSKEFKWELITEKIRNLYWKDNSIER</sequence>
<dbReference type="InterPro" id="IPR028098">
    <property type="entry name" value="Glyco_trans_4-like_N"/>
</dbReference>
<dbReference type="Pfam" id="PF13439">
    <property type="entry name" value="Glyco_transf_4"/>
    <property type="match status" value="1"/>
</dbReference>
<keyword evidence="1" id="KW-0808">Transferase</keyword>
<gene>
    <name evidence="4" type="ORF">GCM10011398_17080</name>
</gene>
<dbReference type="PANTHER" id="PTHR46401:SF2">
    <property type="entry name" value="GLYCOSYLTRANSFERASE WBBK-RELATED"/>
    <property type="match status" value="1"/>
</dbReference>
<dbReference type="PANTHER" id="PTHR46401">
    <property type="entry name" value="GLYCOSYLTRANSFERASE WBBK-RELATED"/>
    <property type="match status" value="1"/>
</dbReference>
<accession>A0A917M2L1</accession>
<reference evidence="4" key="2">
    <citation type="submission" date="2020-09" db="EMBL/GenBank/DDBJ databases">
        <authorList>
            <person name="Sun Q."/>
            <person name="Zhou Y."/>
        </authorList>
    </citation>
    <scope>NUCLEOTIDE SEQUENCE</scope>
    <source>
        <strain evidence="4">CGMCC 1.12754</strain>
    </source>
</reference>
<dbReference type="Gene3D" id="3.40.50.2000">
    <property type="entry name" value="Glycogen Phosphorylase B"/>
    <property type="match status" value="2"/>
</dbReference>
<name>A0A917M2L1_9BACI</name>